<feature type="chain" id="PRO_5021981395" description="START domain-containing protein" evidence="3">
    <location>
        <begin position="20"/>
        <end position="437"/>
    </location>
</feature>
<evidence type="ECO:0000313" key="5">
    <source>
        <dbReference type="Proteomes" id="UP000320762"/>
    </source>
</evidence>
<dbReference type="STRING" id="97359.A0A550D037"/>
<accession>A0A550D037</accession>
<proteinExistence type="predicted"/>
<keyword evidence="5" id="KW-1185">Reference proteome</keyword>
<sequence length="437" mass="49697">MFSLLRLLSHWLPLPLIMAAPAPASLPEEHIIPGLFHEMVYGFMIPAWIRAIYTEDVGRRGRLDRLDRMQLVQIEHWKQKSGWQHEYIYVHVRYDGPDGVHMRYIRIERIGQVDAEGQEGLRSLPSMTGAFSPDWMRTSAEGSSYSTAALFGTRIAGDAVLVDPYRYDTVHGRRKWPSDVECLYRLEFPAEHRPNVLHLALAVDQVQTIGPKYAILGTMCYWHARCVYEILKTKFGGQETAMPAAAKRGAYNGNRCINDHLEFDMSQLSHDVLRNAVRKFRRSEQAASGSSSKPKLPRMPWRGSSSLPGRDSARASPDDEVAITDAMTRSLEAEALVVCERHPEIVRRTAESSATSSALPAGRSEASPARFVEPVEKTLEEFDSLYAAKQEDIEARVLHHMDPVERELREDNRAKDQELRNLRARLAAYERERTPTY</sequence>
<evidence type="ECO:0000313" key="4">
    <source>
        <dbReference type="EMBL" id="TRM70403.1"/>
    </source>
</evidence>
<dbReference type="OrthoDB" id="2930933at2759"/>
<keyword evidence="1" id="KW-0175">Coiled coil</keyword>
<gene>
    <name evidence="4" type="ORF">BD626DRAFT_477337</name>
</gene>
<dbReference type="Proteomes" id="UP000320762">
    <property type="component" value="Unassembled WGS sequence"/>
</dbReference>
<protein>
    <recommendedName>
        <fullName evidence="6">START domain-containing protein</fullName>
    </recommendedName>
</protein>
<dbReference type="AlphaFoldDB" id="A0A550D037"/>
<feature type="region of interest" description="Disordered" evidence="2">
    <location>
        <begin position="283"/>
        <end position="318"/>
    </location>
</feature>
<feature type="coiled-coil region" evidence="1">
    <location>
        <begin position="405"/>
        <end position="432"/>
    </location>
</feature>
<evidence type="ECO:0000256" key="3">
    <source>
        <dbReference type="SAM" id="SignalP"/>
    </source>
</evidence>
<evidence type="ECO:0000256" key="2">
    <source>
        <dbReference type="SAM" id="MobiDB-lite"/>
    </source>
</evidence>
<reference evidence="4 5" key="1">
    <citation type="journal article" date="2019" name="New Phytol.">
        <title>Comparative genomics reveals unique wood-decay strategies and fruiting body development in the Schizophyllaceae.</title>
        <authorList>
            <person name="Almasi E."/>
            <person name="Sahu N."/>
            <person name="Krizsan K."/>
            <person name="Balint B."/>
            <person name="Kovacs G.M."/>
            <person name="Kiss B."/>
            <person name="Cseklye J."/>
            <person name="Drula E."/>
            <person name="Henrissat B."/>
            <person name="Nagy I."/>
            <person name="Chovatia M."/>
            <person name="Adam C."/>
            <person name="LaButti K."/>
            <person name="Lipzen A."/>
            <person name="Riley R."/>
            <person name="Grigoriev I.V."/>
            <person name="Nagy L.G."/>
        </authorList>
    </citation>
    <scope>NUCLEOTIDE SEQUENCE [LARGE SCALE GENOMIC DNA]</scope>
    <source>
        <strain evidence="4 5">NL-1724</strain>
    </source>
</reference>
<feature type="signal peptide" evidence="3">
    <location>
        <begin position="1"/>
        <end position="19"/>
    </location>
</feature>
<dbReference type="EMBL" id="VDMD01000001">
    <property type="protein sequence ID" value="TRM70403.1"/>
    <property type="molecule type" value="Genomic_DNA"/>
</dbReference>
<comment type="caution">
    <text evidence="4">The sequence shown here is derived from an EMBL/GenBank/DDBJ whole genome shotgun (WGS) entry which is preliminary data.</text>
</comment>
<evidence type="ECO:0008006" key="6">
    <source>
        <dbReference type="Google" id="ProtNLM"/>
    </source>
</evidence>
<name>A0A550D037_9AGAR</name>
<evidence type="ECO:0000256" key="1">
    <source>
        <dbReference type="SAM" id="Coils"/>
    </source>
</evidence>
<keyword evidence="3" id="KW-0732">Signal</keyword>
<organism evidence="4 5">
    <name type="scientific">Schizophyllum amplum</name>
    <dbReference type="NCBI Taxonomy" id="97359"/>
    <lineage>
        <taxon>Eukaryota</taxon>
        <taxon>Fungi</taxon>
        <taxon>Dikarya</taxon>
        <taxon>Basidiomycota</taxon>
        <taxon>Agaricomycotina</taxon>
        <taxon>Agaricomycetes</taxon>
        <taxon>Agaricomycetidae</taxon>
        <taxon>Agaricales</taxon>
        <taxon>Schizophyllaceae</taxon>
        <taxon>Schizophyllum</taxon>
    </lineage>
</organism>